<feature type="region of interest" description="Disordered" evidence="1">
    <location>
        <begin position="1"/>
        <end position="32"/>
    </location>
</feature>
<dbReference type="Gene3D" id="6.10.250.1010">
    <property type="match status" value="1"/>
</dbReference>
<evidence type="ECO:0000256" key="1">
    <source>
        <dbReference type="SAM" id="MobiDB-lite"/>
    </source>
</evidence>
<comment type="caution">
    <text evidence="3">The sequence shown here is derived from an EMBL/GenBank/DDBJ whole genome shotgun (WGS) entry which is preliminary data.</text>
</comment>
<feature type="compositionally biased region" description="Low complexity" evidence="1">
    <location>
        <begin position="257"/>
        <end position="275"/>
    </location>
</feature>
<evidence type="ECO:0000313" key="3">
    <source>
        <dbReference type="EMBL" id="MCG4747398.1"/>
    </source>
</evidence>
<evidence type="ECO:0000313" key="6">
    <source>
        <dbReference type="Proteomes" id="UP001299608"/>
    </source>
</evidence>
<name>A0AAW5C5J7_9FIRM</name>
<proteinExistence type="predicted"/>
<accession>A0AAW5C5J7</accession>
<organism evidence="3 6">
    <name type="scientific">Enterocloster aldenensis</name>
    <dbReference type="NCBI Taxonomy" id="358742"/>
    <lineage>
        <taxon>Bacteria</taxon>
        <taxon>Bacillati</taxon>
        <taxon>Bacillota</taxon>
        <taxon>Clostridia</taxon>
        <taxon>Lachnospirales</taxon>
        <taxon>Lachnospiraceae</taxon>
        <taxon>Enterocloster</taxon>
    </lineage>
</organism>
<keyword evidence="5" id="KW-1185">Reference proteome</keyword>
<dbReference type="Proteomes" id="UP001299608">
    <property type="component" value="Unassembled WGS sequence"/>
</dbReference>
<evidence type="ECO:0000313" key="4">
    <source>
        <dbReference type="EMBL" id="NSJ47897.1"/>
    </source>
</evidence>
<keyword evidence="2" id="KW-0472">Membrane</keyword>
<reference evidence="3" key="3">
    <citation type="submission" date="2022-01" db="EMBL/GenBank/DDBJ databases">
        <title>Collection of gut derived symbiotic bacterial strains cultured from healthy donors.</title>
        <authorList>
            <person name="Lin H."/>
            <person name="Kohout C."/>
            <person name="Waligurski E."/>
            <person name="Pamer E.G."/>
        </authorList>
    </citation>
    <scope>NUCLEOTIDE SEQUENCE</scope>
    <source>
        <strain evidence="3">DFI.6.55</strain>
    </source>
</reference>
<reference evidence="4" key="2">
    <citation type="submission" date="2020-02" db="EMBL/GenBank/DDBJ databases">
        <authorList>
            <person name="Littmann E."/>
            <person name="Sorbara M."/>
        </authorList>
    </citation>
    <scope>NUCLEOTIDE SEQUENCE</scope>
    <source>
        <strain evidence="4">MSK.1.17</strain>
    </source>
</reference>
<dbReference type="AlphaFoldDB" id="A0AAW5C5J7"/>
<dbReference type="GeneID" id="97208915"/>
<dbReference type="EMBL" id="JAAITT010000004">
    <property type="protein sequence ID" value="NSJ47897.1"/>
    <property type="molecule type" value="Genomic_DNA"/>
</dbReference>
<feature type="compositionally biased region" description="Low complexity" evidence="1">
    <location>
        <begin position="363"/>
        <end position="384"/>
    </location>
</feature>
<feature type="compositionally biased region" description="Polar residues" evidence="1">
    <location>
        <begin position="343"/>
        <end position="354"/>
    </location>
</feature>
<evidence type="ECO:0000256" key="2">
    <source>
        <dbReference type="SAM" id="Phobius"/>
    </source>
</evidence>
<reference evidence="4 5" key="1">
    <citation type="journal article" date="2020" name="Cell Host Microbe">
        <title>Functional and Genomic Variation between Human-Derived Isolates of Lachnospiraceae Reveals Inter- and Intra-Species Diversity.</title>
        <authorList>
            <person name="Sorbara M.T."/>
            <person name="Littmann E.R."/>
            <person name="Fontana E."/>
            <person name="Moody T.U."/>
            <person name="Kohout C.E."/>
            <person name="Gjonbalaj M."/>
            <person name="Eaton V."/>
            <person name="Seok R."/>
            <person name="Leiner I.M."/>
            <person name="Pamer E.G."/>
        </authorList>
    </citation>
    <scope>NUCLEOTIDE SEQUENCE [LARGE SCALE GENOMIC DNA]</scope>
    <source>
        <strain evidence="4 5">MSK.1.17</strain>
    </source>
</reference>
<feature type="compositionally biased region" description="Basic and acidic residues" evidence="1">
    <location>
        <begin position="276"/>
        <end position="335"/>
    </location>
</feature>
<keyword evidence="2" id="KW-0812">Transmembrane</keyword>
<feature type="transmembrane region" description="Helical" evidence="2">
    <location>
        <begin position="43"/>
        <end position="65"/>
    </location>
</feature>
<dbReference type="EMBL" id="JAKNGE010000024">
    <property type="protein sequence ID" value="MCG4747398.1"/>
    <property type="molecule type" value="Genomic_DNA"/>
</dbReference>
<dbReference type="Proteomes" id="UP000669239">
    <property type="component" value="Unassembled WGS sequence"/>
</dbReference>
<sequence>MNRHSSYSAPRSERPSGSYGGQRGRSNKRNTYNKRSWKDNRTLFNLVCFILPFIILNLIILFLAVSTPKIEYTVSDTQDYKTVELSVKIRSLLPIKEMTVSLETQPLEMVKEKGVYKATLENNGTLEIYVTGWNGMSNRIYDHVATLDDAPPTINEEDYVMEGGRLTINVGDSQSGVNFDTAYATDENDQTVKPVNVTKNTGSTGTTGTSGTITFPMDTASLTVYIEDYAGNTFKASFTSHTEGIDTSSRDNDFSSDDSGSSSSGSASKSGSTTKETTKAAKETTKAAKETTKAAKETTKAAKETTKAAKETTKAAKETTKAAKETTKAAKETTKAPETTAANTLSPSPTQATNAPAGPGGDTAPTQSPSPSPTQGSQPASPTSGASDIVVVPVG</sequence>
<evidence type="ECO:0000313" key="5">
    <source>
        <dbReference type="Proteomes" id="UP000669239"/>
    </source>
</evidence>
<dbReference type="RefSeq" id="WP_165641233.1">
    <property type="nucleotide sequence ID" value="NZ_BAABZL010000001.1"/>
</dbReference>
<protein>
    <submittedName>
        <fullName evidence="3">Uncharacterized protein</fullName>
    </submittedName>
</protein>
<dbReference type="SUPFAM" id="SSF58104">
    <property type="entry name" value="Methyl-accepting chemotaxis protein (MCP) signaling domain"/>
    <property type="match status" value="1"/>
</dbReference>
<feature type="region of interest" description="Disordered" evidence="1">
    <location>
        <begin position="242"/>
        <end position="395"/>
    </location>
</feature>
<keyword evidence="2" id="KW-1133">Transmembrane helix</keyword>
<gene>
    <name evidence="4" type="ORF">G5B36_04195</name>
    <name evidence="3" type="ORF">L0N08_18390</name>
</gene>